<name>A0A915N7U6_MELJA</name>
<dbReference type="SUPFAM" id="SSF56796">
    <property type="entry name" value="Dehydroquinate synthase-like"/>
    <property type="match status" value="1"/>
</dbReference>
<dbReference type="GO" id="GO:0004022">
    <property type="term" value="F:alcohol dehydrogenase (NAD+) activity"/>
    <property type="evidence" value="ECO:0007669"/>
    <property type="project" value="TreeGrafter"/>
</dbReference>
<dbReference type="Gene3D" id="1.20.1090.10">
    <property type="entry name" value="Dehydroquinate synthase-like - alpha domain"/>
    <property type="match status" value="1"/>
</dbReference>
<evidence type="ECO:0000313" key="2">
    <source>
        <dbReference type="WBParaSite" id="scaffold9254_cov215.g13773"/>
    </source>
</evidence>
<dbReference type="InterPro" id="IPR039697">
    <property type="entry name" value="Alcohol_dehydrogenase_Fe"/>
</dbReference>
<dbReference type="GO" id="GO:0005739">
    <property type="term" value="C:mitochondrion"/>
    <property type="evidence" value="ECO:0007669"/>
    <property type="project" value="TreeGrafter"/>
</dbReference>
<dbReference type="WBParaSite" id="scaffold9254_cov215.g13773">
    <property type="protein sequence ID" value="scaffold9254_cov215.g13773"/>
    <property type="gene ID" value="scaffold9254_cov215.g13773"/>
</dbReference>
<reference evidence="2" key="1">
    <citation type="submission" date="2022-11" db="UniProtKB">
        <authorList>
            <consortium name="WormBaseParasite"/>
        </authorList>
    </citation>
    <scope>IDENTIFICATION</scope>
</reference>
<sequence>MSMPRNVAIYSGFDVLCHALESYTAKPYNKRSPLLSSPNVRRSNPVSDVWVREALQIVTNIFDNLSYPCVPMNLLIRQQKKEIV</sequence>
<keyword evidence="1" id="KW-1185">Reference proteome</keyword>
<proteinExistence type="predicted"/>
<dbReference type="PANTHER" id="PTHR11496:SF83">
    <property type="entry name" value="HYDROXYACID-OXOACID TRANSHYDROGENASE, MITOCHONDRIAL"/>
    <property type="match status" value="1"/>
</dbReference>
<evidence type="ECO:0000313" key="1">
    <source>
        <dbReference type="Proteomes" id="UP000887561"/>
    </source>
</evidence>
<accession>A0A915N7U6</accession>
<dbReference type="PANTHER" id="PTHR11496">
    <property type="entry name" value="ALCOHOL DEHYDROGENASE"/>
    <property type="match status" value="1"/>
</dbReference>
<dbReference type="AlphaFoldDB" id="A0A915N7U6"/>
<organism evidence="1 2">
    <name type="scientific">Meloidogyne javanica</name>
    <name type="common">Root-knot nematode worm</name>
    <dbReference type="NCBI Taxonomy" id="6303"/>
    <lineage>
        <taxon>Eukaryota</taxon>
        <taxon>Metazoa</taxon>
        <taxon>Ecdysozoa</taxon>
        <taxon>Nematoda</taxon>
        <taxon>Chromadorea</taxon>
        <taxon>Rhabditida</taxon>
        <taxon>Tylenchina</taxon>
        <taxon>Tylenchomorpha</taxon>
        <taxon>Tylenchoidea</taxon>
        <taxon>Meloidogynidae</taxon>
        <taxon>Meloidogyninae</taxon>
        <taxon>Meloidogyne</taxon>
        <taxon>Meloidogyne incognita group</taxon>
    </lineage>
</organism>
<dbReference type="Proteomes" id="UP000887561">
    <property type="component" value="Unplaced"/>
</dbReference>
<protein>
    <submittedName>
        <fullName evidence="2">Alcohol dehydrogenase iron-type/glycerol dehydrogenase GldA domain-containing protein</fullName>
    </submittedName>
</protein>